<evidence type="ECO:0000256" key="5">
    <source>
        <dbReference type="SAM" id="MobiDB-lite"/>
    </source>
</evidence>
<evidence type="ECO:0000313" key="7">
    <source>
        <dbReference type="EMBL" id="RAL00847.1"/>
    </source>
</evidence>
<dbReference type="Proteomes" id="UP000249402">
    <property type="component" value="Unassembled WGS sequence"/>
</dbReference>
<accession>A0A395GZ35</accession>
<evidence type="ECO:0000256" key="2">
    <source>
        <dbReference type="ARBA" id="ARBA00022630"/>
    </source>
</evidence>
<protein>
    <submittedName>
        <fullName evidence="7">FAD/NAD(P)-binding domain-containing protein</fullName>
    </submittedName>
</protein>
<dbReference type="InterPro" id="IPR036188">
    <property type="entry name" value="FAD/NAD-bd_sf"/>
</dbReference>
<keyword evidence="8" id="KW-1185">Reference proteome</keyword>
<keyword evidence="3" id="KW-0274">FAD</keyword>
<dbReference type="GO" id="GO:0050660">
    <property type="term" value="F:flavin adenine dinucleotide binding"/>
    <property type="evidence" value="ECO:0007669"/>
    <property type="project" value="TreeGrafter"/>
</dbReference>
<evidence type="ECO:0000256" key="4">
    <source>
        <dbReference type="ARBA" id="ARBA00023002"/>
    </source>
</evidence>
<keyword evidence="4" id="KW-0560">Oxidoreductase</keyword>
<gene>
    <name evidence="7" type="ORF">BO80DRAFT_493735</name>
</gene>
<feature type="domain" description="FAD/NAD(P)-binding" evidence="6">
    <location>
        <begin position="6"/>
        <end position="342"/>
    </location>
</feature>
<sequence length="444" mass="46480">MTDRTTIAIIGASFTGIPIAHALLAHFHKPSTPQNIKLILINPSPHFYWAIAAPRILTKPNAFPESQYLVPIADGFSAYSSDEFEFLLGKATAVDFASKTVTVESTTTTTTTQDIKYNYLVIASGSSTPATLGLTSNPNPNPSPSSSTSLQNKIYPFKPPLTPHLTIQSALQTAQETIAHASTIVIAGAGPIGIETAGELGDLLTKSPSRNLSVTLVSATDRLLPALKPAAGAAAESLLVSLGVKIIKGRKVVSVTSTSTPSTPNSNIKSPTTTITLDNGDTLETNIYIPTTGVLPNSSYLPPSILNERGWITVSPELQVLGLEGQGVYAAGDITHHTQKLYMKVTEMVPVVVGNLIDDISTSASTSSTHGGGGGGGGGRGNGYCGATKRKTYTEGPDVSMMVVPVGETGGTGQMFGWVPWSFLVRVAKGRDFFIGKARGVVFP</sequence>
<dbReference type="Gene3D" id="3.50.50.100">
    <property type="match status" value="1"/>
</dbReference>
<feature type="compositionally biased region" description="Gly residues" evidence="5">
    <location>
        <begin position="370"/>
        <end position="382"/>
    </location>
</feature>
<dbReference type="PANTHER" id="PTHR43735">
    <property type="entry name" value="APOPTOSIS-INDUCING FACTOR 1"/>
    <property type="match status" value="1"/>
</dbReference>
<dbReference type="RefSeq" id="XP_025575174.1">
    <property type="nucleotide sequence ID" value="XM_025723835.1"/>
</dbReference>
<dbReference type="Pfam" id="PF07992">
    <property type="entry name" value="Pyr_redox_2"/>
    <property type="match status" value="1"/>
</dbReference>
<dbReference type="EMBL" id="KZ824438">
    <property type="protein sequence ID" value="RAL00847.1"/>
    <property type="molecule type" value="Genomic_DNA"/>
</dbReference>
<keyword evidence="2" id="KW-0285">Flavoprotein</keyword>
<dbReference type="STRING" id="1448316.A0A395GZ35"/>
<dbReference type="VEuPathDB" id="FungiDB:BO80DRAFT_493735"/>
<feature type="region of interest" description="Disordered" evidence="5">
    <location>
        <begin position="363"/>
        <end position="382"/>
    </location>
</feature>
<dbReference type="GeneID" id="37228700"/>
<dbReference type="AlphaFoldDB" id="A0A395GZ35"/>
<comment type="similarity">
    <text evidence="1">Belongs to the FAD-dependent oxidoreductase family.</text>
</comment>
<proteinExistence type="inferred from homology"/>
<name>A0A395GZ35_9EURO</name>
<evidence type="ECO:0000256" key="1">
    <source>
        <dbReference type="ARBA" id="ARBA00006442"/>
    </source>
</evidence>
<dbReference type="GO" id="GO:0005737">
    <property type="term" value="C:cytoplasm"/>
    <property type="evidence" value="ECO:0007669"/>
    <property type="project" value="TreeGrafter"/>
</dbReference>
<organism evidence="7 8">
    <name type="scientific">Aspergillus ibericus CBS 121593</name>
    <dbReference type="NCBI Taxonomy" id="1448316"/>
    <lineage>
        <taxon>Eukaryota</taxon>
        <taxon>Fungi</taxon>
        <taxon>Dikarya</taxon>
        <taxon>Ascomycota</taxon>
        <taxon>Pezizomycotina</taxon>
        <taxon>Eurotiomycetes</taxon>
        <taxon>Eurotiomycetidae</taxon>
        <taxon>Eurotiales</taxon>
        <taxon>Aspergillaceae</taxon>
        <taxon>Aspergillus</taxon>
        <taxon>Aspergillus subgen. Circumdati</taxon>
    </lineage>
</organism>
<dbReference type="PANTHER" id="PTHR43735:SF3">
    <property type="entry name" value="FERROPTOSIS SUPPRESSOR PROTEIN 1"/>
    <property type="match status" value="1"/>
</dbReference>
<evidence type="ECO:0000256" key="3">
    <source>
        <dbReference type="ARBA" id="ARBA00022827"/>
    </source>
</evidence>
<dbReference type="OrthoDB" id="202203at2759"/>
<evidence type="ECO:0000259" key="6">
    <source>
        <dbReference type="Pfam" id="PF07992"/>
    </source>
</evidence>
<evidence type="ECO:0000313" key="8">
    <source>
        <dbReference type="Proteomes" id="UP000249402"/>
    </source>
</evidence>
<dbReference type="SUPFAM" id="SSF51905">
    <property type="entry name" value="FAD/NAD(P)-binding domain"/>
    <property type="match status" value="2"/>
</dbReference>
<reference evidence="7 8" key="1">
    <citation type="submission" date="2018-02" db="EMBL/GenBank/DDBJ databases">
        <title>The genomes of Aspergillus section Nigri reveals drivers in fungal speciation.</title>
        <authorList>
            <consortium name="DOE Joint Genome Institute"/>
            <person name="Vesth T.C."/>
            <person name="Nybo J."/>
            <person name="Theobald S."/>
            <person name="Brandl J."/>
            <person name="Frisvad J.C."/>
            <person name="Nielsen K.F."/>
            <person name="Lyhne E.K."/>
            <person name="Kogle M.E."/>
            <person name="Kuo A."/>
            <person name="Riley R."/>
            <person name="Clum A."/>
            <person name="Nolan M."/>
            <person name="Lipzen A."/>
            <person name="Salamov A."/>
            <person name="Henrissat B."/>
            <person name="Wiebenga A."/>
            <person name="De vries R.P."/>
            <person name="Grigoriev I.V."/>
            <person name="Mortensen U.H."/>
            <person name="Andersen M.R."/>
            <person name="Baker S.E."/>
        </authorList>
    </citation>
    <scope>NUCLEOTIDE SEQUENCE [LARGE SCALE GENOMIC DNA]</scope>
    <source>
        <strain evidence="7 8">CBS 121593</strain>
    </source>
</reference>
<dbReference type="InterPro" id="IPR023753">
    <property type="entry name" value="FAD/NAD-binding_dom"/>
</dbReference>
<dbReference type="GO" id="GO:0004174">
    <property type="term" value="F:electron-transferring-flavoprotein dehydrogenase activity"/>
    <property type="evidence" value="ECO:0007669"/>
    <property type="project" value="TreeGrafter"/>
</dbReference>